<proteinExistence type="predicted"/>
<reference evidence="1 2" key="1">
    <citation type="journal article" date="2012" name="Genome Biol.">
        <title>Genome and low-iron response of an oceanic diatom adapted to chronic iron limitation.</title>
        <authorList>
            <person name="Lommer M."/>
            <person name="Specht M."/>
            <person name="Roy A.S."/>
            <person name="Kraemer L."/>
            <person name="Andreson R."/>
            <person name="Gutowska M.A."/>
            <person name="Wolf J."/>
            <person name="Bergner S.V."/>
            <person name="Schilhabel M.B."/>
            <person name="Klostermeier U.C."/>
            <person name="Beiko R.G."/>
            <person name="Rosenstiel P."/>
            <person name="Hippler M."/>
            <person name="Laroche J."/>
        </authorList>
    </citation>
    <scope>NUCLEOTIDE SEQUENCE [LARGE SCALE GENOMIC DNA]</scope>
    <source>
        <strain evidence="1 2">CCMP1005</strain>
    </source>
</reference>
<accession>K0TGQ4</accession>
<sequence>MYDQDSCLVLQDVTRFGFNSDGTRPTSVTHALTVQLETMEFHWLLQQVRALPTSRFDRWAFECCDVFSQQVMLAAPNAMGHMGNEAFVIAVTRYFGVDGRALLWEGRAVEADEESALWMLGKVRNPYMQRYTDAILHAQAQNKTNPEGTIVADFVARDFPVPTQASNDSGLGARTDVLGEVKTLQPSKSSYDKGNCQTNRPVNLRATQARHLLAPAAMITDADTNRSHGIVSALPRPSCRAAGGLRWPPESRAFPTSKPTIYLHDASSFEPSQRTSDIDYSMMRGRIGDPKTSAPISG</sequence>
<protein>
    <submittedName>
        <fullName evidence="1">Uncharacterized protein</fullName>
    </submittedName>
</protein>
<evidence type="ECO:0000313" key="1">
    <source>
        <dbReference type="EMBL" id="EJK72826.1"/>
    </source>
</evidence>
<gene>
    <name evidence="1" type="ORF">THAOC_05603</name>
</gene>
<comment type="caution">
    <text evidence="1">The sequence shown here is derived from an EMBL/GenBank/DDBJ whole genome shotgun (WGS) entry which is preliminary data.</text>
</comment>
<organism evidence="1 2">
    <name type="scientific">Thalassiosira oceanica</name>
    <name type="common">Marine diatom</name>
    <dbReference type="NCBI Taxonomy" id="159749"/>
    <lineage>
        <taxon>Eukaryota</taxon>
        <taxon>Sar</taxon>
        <taxon>Stramenopiles</taxon>
        <taxon>Ochrophyta</taxon>
        <taxon>Bacillariophyta</taxon>
        <taxon>Coscinodiscophyceae</taxon>
        <taxon>Thalassiosirophycidae</taxon>
        <taxon>Thalassiosirales</taxon>
        <taxon>Thalassiosiraceae</taxon>
        <taxon>Thalassiosira</taxon>
    </lineage>
</organism>
<dbReference type="EMBL" id="AGNL01005245">
    <property type="protein sequence ID" value="EJK72826.1"/>
    <property type="molecule type" value="Genomic_DNA"/>
</dbReference>
<evidence type="ECO:0000313" key="2">
    <source>
        <dbReference type="Proteomes" id="UP000266841"/>
    </source>
</evidence>
<dbReference type="Proteomes" id="UP000266841">
    <property type="component" value="Unassembled WGS sequence"/>
</dbReference>
<feature type="non-terminal residue" evidence="1">
    <location>
        <position position="298"/>
    </location>
</feature>
<keyword evidence="2" id="KW-1185">Reference proteome</keyword>
<dbReference type="AlphaFoldDB" id="K0TGQ4"/>
<name>K0TGQ4_THAOC</name>